<dbReference type="Proteomes" id="UP000007383">
    <property type="component" value="Chromosome"/>
</dbReference>
<reference evidence="2" key="1">
    <citation type="journal article" date="2013" name="Stand. Genomic Sci.">
        <title>Complete genome sequence of the halophilic bacterium Spirochaeta africana type strain (Z-7692(T)) from the alkaline Lake Magadi in the East African Rift.</title>
        <authorList>
            <person name="Liolos K."/>
            <person name="Abt B."/>
            <person name="Scheuner C."/>
            <person name="Teshima H."/>
            <person name="Held B."/>
            <person name="Lapidus A."/>
            <person name="Nolan M."/>
            <person name="Lucas S."/>
            <person name="Deshpande S."/>
            <person name="Cheng J.F."/>
            <person name="Tapia R."/>
            <person name="Goodwin L.A."/>
            <person name="Pitluck S."/>
            <person name="Pagani I."/>
            <person name="Ivanova N."/>
            <person name="Mavromatis K."/>
            <person name="Mikhailova N."/>
            <person name="Huntemann M."/>
            <person name="Pati A."/>
            <person name="Chen A."/>
            <person name="Palaniappan K."/>
            <person name="Land M."/>
            <person name="Rohde M."/>
            <person name="Tindall B.J."/>
            <person name="Detter J.C."/>
            <person name="Goker M."/>
            <person name="Bristow J."/>
            <person name="Eisen J.A."/>
            <person name="Markowitz V."/>
            <person name="Hugenholtz P."/>
            <person name="Woyke T."/>
            <person name="Klenk H.P."/>
            <person name="Kyrpides N.C."/>
        </authorList>
    </citation>
    <scope>NUCLEOTIDE SEQUENCE</scope>
    <source>
        <strain evidence="2">ATCC 700263 / DSM 8902 / Z-7692</strain>
    </source>
</reference>
<sequence>MLEKNEIHQDFYWFNKPDFRIMNNRLHMVTSPDTDFWQNTHYNFQRDNGHCLFTRTETDFAVTVRTEFQPQQQYDQCGLMVRIDSQNWIKASVEYETPAHSRLGSVVTNLGYSDWATIDIDSRISVMWYRIQSKGNDMLIENSEDGSTWRQLRIAHLHGTSEALEVGVYACSPMDSSFEAIFDSFSLQDSHWR</sequence>
<gene>
    <name evidence="1" type="ordered locus">Spiaf_2266</name>
</gene>
<dbReference type="SUPFAM" id="SSF49899">
    <property type="entry name" value="Concanavalin A-like lectins/glucanases"/>
    <property type="match status" value="1"/>
</dbReference>
<dbReference type="PANTHER" id="PTHR35332">
    <property type="entry name" value="REGULATION OF ENOLASE PROTEIN 1"/>
    <property type="match status" value="1"/>
</dbReference>
<evidence type="ECO:0008006" key="3">
    <source>
        <dbReference type="Google" id="ProtNLM"/>
    </source>
</evidence>
<dbReference type="HOGENOM" id="CLU_082825_0_1_12"/>
<dbReference type="InterPro" id="IPR009784">
    <property type="entry name" value="DUF1349"/>
</dbReference>
<proteinExistence type="predicted"/>
<name>H9ULA9_SPIAZ</name>
<dbReference type="RefSeq" id="WP_014456285.1">
    <property type="nucleotide sequence ID" value="NC_017098.1"/>
</dbReference>
<evidence type="ECO:0000313" key="2">
    <source>
        <dbReference type="Proteomes" id="UP000007383"/>
    </source>
</evidence>
<dbReference type="PIRSF" id="PIRSF022704">
    <property type="entry name" value="UCP022704"/>
    <property type="match status" value="1"/>
</dbReference>
<dbReference type="KEGG" id="sfc:Spiaf_2266"/>
<protein>
    <recommendedName>
        <fullName evidence="3">DUF1349 domain-containing protein</fullName>
    </recommendedName>
</protein>
<dbReference type="InterPro" id="IPR013320">
    <property type="entry name" value="ConA-like_dom_sf"/>
</dbReference>
<dbReference type="PANTHER" id="PTHR35332:SF2">
    <property type="entry name" value="REGULATION OF ENOLASE PROTEIN 1"/>
    <property type="match status" value="1"/>
</dbReference>
<accession>H9ULA9</accession>
<keyword evidence="2" id="KW-1185">Reference proteome</keyword>
<dbReference type="InterPro" id="IPR015987">
    <property type="entry name" value="UCP022704"/>
</dbReference>
<dbReference type="OrthoDB" id="9814707at2"/>
<dbReference type="PATRIC" id="fig|889378.3.peg.2242"/>
<evidence type="ECO:0000313" key="1">
    <source>
        <dbReference type="EMBL" id="AFG38302.1"/>
    </source>
</evidence>
<dbReference type="Gene3D" id="2.60.120.200">
    <property type="match status" value="1"/>
</dbReference>
<dbReference type="AlphaFoldDB" id="H9ULA9"/>
<dbReference type="EMBL" id="CP003282">
    <property type="protein sequence ID" value="AFG38302.1"/>
    <property type="molecule type" value="Genomic_DNA"/>
</dbReference>
<dbReference type="eggNOG" id="COG3506">
    <property type="taxonomic scope" value="Bacteria"/>
</dbReference>
<dbReference type="Pfam" id="PF07081">
    <property type="entry name" value="DUF1349"/>
    <property type="match status" value="1"/>
</dbReference>
<dbReference type="STRING" id="889378.Spiaf_2266"/>
<organism evidence="1 2">
    <name type="scientific">Spirochaeta africana (strain ATCC 700263 / DSM 8902 / Z-7692)</name>
    <dbReference type="NCBI Taxonomy" id="889378"/>
    <lineage>
        <taxon>Bacteria</taxon>
        <taxon>Pseudomonadati</taxon>
        <taxon>Spirochaetota</taxon>
        <taxon>Spirochaetia</taxon>
        <taxon>Spirochaetales</taxon>
        <taxon>Spirochaetaceae</taxon>
        <taxon>Spirochaeta</taxon>
    </lineage>
</organism>